<accession>A0A8J2UJ11</accession>
<gene>
    <name evidence="6" type="ORF">GCM10011511_56740</name>
</gene>
<dbReference type="GO" id="GO:0016987">
    <property type="term" value="F:sigma factor activity"/>
    <property type="evidence" value="ECO:0007669"/>
    <property type="project" value="UniProtKB-KW"/>
</dbReference>
<feature type="domain" description="RNA polymerase sigma factor 70 region 4 type 2" evidence="5">
    <location>
        <begin position="121"/>
        <end position="169"/>
    </location>
</feature>
<dbReference type="Pfam" id="PF08281">
    <property type="entry name" value="Sigma70_r4_2"/>
    <property type="match status" value="1"/>
</dbReference>
<dbReference type="AlphaFoldDB" id="A0A8J2UJ11"/>
<dbReference type="Gene3D" id="1.10.10.10">
    <property type="entry name" value="Winged helix-like DNA-binding domain superfamily/Winged helix DNA-binding domain"/>
    <property type="match status" value="1"/>
</dbReference>
<dbReference type="SUPFAM" id="SSF88659">
    <property type="entry name" value="Sigma3 and sigma4 domains of RNA polymerase sigma factors"/>
    <property type="match status" value="1"/>
</dbReference>
<dbReference type="PANTHER" id="PTHR43133:SF46">
    <property type="entry name" value="RNA POLYMERASE SIGMA-70 FACTOR ECF SUBFAMILY"/>
    <property type="match status" value="1"/>
</dbReference>
<dbReference type="InterPro" id="IPR013324">
    <property type="entry name" value="RNA_pol_sigma_r3/r4-like"/>
</dbReference>
<protein>
    <submittedName>
        <fullName evidence="6">RNA polymerase sigma-70 factor</fullName>
    </submittedName>
</protein>
<dbReference type="Gene3D" id="1.10.1740.10">
    <property type="match status" value="1"/>
</dbReference>
<name>A0A8J2UJ11_9BACT</name>
<evidence type="ECO:0000256" key="1">
    <source>
        <dbReference type="ARBA" id="ARBA00010641"/>
    </source>
</evidence>
<dbReference type="CDD" id="cd06171">
    <property type="entry name" value="Sigma70_r4"/>
    <property type="match status" value="1"/>
</dbReference>
<dbReference type="InterPro" id="IPR013249">
    <property type="entry name" value="RNA_pol_sigma70_r4_t2"/>
</dbReference>
<evidence type="ECO:0000256" key="2">
    <source>
        <dbReference type="ARBA" id="ARBA00023015"/>
    </source>
</evidence>
<dbReference type="GO" id="GO:0003677">
    <property type="term" value="F:DNA binding"/>
    <property type="evidence" value="ECO:0007669"/>
    <property type="project" value="InterPro"/>
</dbReference>
<dbReference type="InterPro" id="IPR014284">
    <property type="entry name" value="RNA_pol_sigma-70_dom"/>
</dbReference>
<keyword evidence="2" id="KW-0805">Transcription regulation</keyword>
<dbReference type="EMBL" id="BMJC01000009">
    <property type="protein sequence ID" value="GGB25461.1"/>
    <property type="molecule type" value="Genomic_DNA"/>
</dbReference>
<dbReference type="InterPro" id="IPR036388">
    <property type="entry name" value="WH-like_DNA-bd_sf"/>
</dbReference>
<dbReference type="InterPro" id="IPR039425">
    <property type="entry name" value="RNA_pol_sigma-70-like"/>
</dbReference>
<evidence type="ECO:0000256" key="4">
    <source>
        <dbReference type="ARBA" id="ARBA00023163"/>
    </source>
</evidence>
<keyword evidence="7" id="KW-1185">Reference proteome</keyword>
<evidence type="ECO:0000313" key="7">
    <source>
        <dbReference type="Proteomes" id="UP000607559"/>
    </source>
</evidence>
<keyword evidence="4" id="KW-0804">Transcription</keyword>
<evidence type="ECO:0000313" key="6">
    <source>
        <dbReference type="EMBL" id="GGB25461.1"/>
    </source>
</evidence>
<dbReference type="InterPro" id="IPR013325">
    <property type="entry name" value="RNA_pol_sigma_r2"/>
</dbReference>
<reference evidence="6" key="2">
    <citation type="submission" date="2020-09" db="EMBL/GenBank/DDBJ databases">
        <authorList>
            <person name="Sun Q."/>
            <person name="Zhou Y."/>
        </authorList>
    </citation>
    <scope>NUCLEOTIDE SEQUENCE</scope>
    <source>
        <strain evidence="6">CGMCC 1.15448</strain>
    </source>
</reference>
<dbReference type="Proteomes" id="UP000607559">
    <property type="component" value="Unassembled WGS sequence"/>
</dbReference>
<organism evidence="6 7">
    <name type="scientific">Puia dinghuensis</name>
    <dbReference type="NCBI Taxonomy" id="1792502"/>
    <lineage>
        <taxon>Bacteria</taxon>
        <taxon>Pseudomonadati</taxon>
        <taxon>Bacteroidota</taxon>
        <taxon>Chitinophagia</taxon>
        <taxon>Chitinophagales</taxon>
        <taxon>Chitinophagaceae</taxon>
        <taxon>Puia</taxon>
    </lineage>
</organism>
<sequence length="196" mass="22401">MHLDASAEHELLLSVARGDEKSFKQLVDIYWWPVYYNILTLTKSTVTAQEFTQDIFLKIWQKRALLAEVDNFMNYVFVAGKNHVISAMRKKVLDTNAALPDDLVETNNSPGLAMDYKETWDAILKVIDSMPKKQQQVMRMSRIEGLSNKEIAERTGLSPSAVKWHIVAGLNTIRIFLATRNREFLLILLSAAVLLY</sequence>
<evidence type="ECO:0000259" key="5">
    <source>
        <dbReference type="Pfam" id="PF08281"/>
    </source>
</evidence>
<reference evidence="6" key="1">
    <citation type="journal article" date="2014" name="Int. J. Syst. Evol. Microbiol.">
        <title>Complete genome sequence of Corynebacterium casei LMG S-19264T (=DSM 44701T), isolated from a smear-ripened cheese.</title>
        <authorList>
            <consortium name="US DOE Joint Genome Institute (JGI-PGF)"/>
            <person name="Walter F."/>
            <person name="Albersmeier A."/>
            <person name="Kalinowski J."/>
            <person name="Ruckert C."/>
        </authorList>
    </citation>
    <scope>NUCLEOTIDE SEQUENCE</scope>
    <source>
        <strain evidence="6">CGMCC 1.15448</strain>
    </source>
</reference>
<evidence type="ECO:0000256" key="3">
    <source>
        <dbReference type="ARBA" id="ARBA00023082"/>
    </source>
</evidence>
<dbReference type="NCBIfam" id="TIGR02937">
    <property type="entry name" value="sigma70-ECF"/>
    <property type="match status" value="1"/>
</dbReference>
<keyword evidence="3" id="KW-0731">Sigma factor</keyword>
<comment type="caution">
    <text evidence="6">The sequence shown here is derived from an EMBL/GenBank/DDBJ whole genome shotgun (WGS) entry which is preliminary data.</text>
</comment>
<comment type="similarity">
    <text evidence="1">Belongs to the sigma-70 factor family. ECF subfamily.</text>
</comment>
<dbReference type="PANTHER" id="PTHR43133">
    <property type="entry name" value="RNA POLYMERASE ECF-TYPE SIGMA FACTO"/>
    <property type="match status" value="1"/>
</dbReference>
<dbReference type="GO" id="GO:0006352">
    <property type="term" value="P:DNA-templated transcription initiation"/>
    <property type="evidence" value="ECO:0007669"/>
    <property type="project" value="InterPro"/>
</dbReference>
<dbReference type="SUPFAM" id="SSF88946">
    <property type="entry name" value="Sigma2 domain of RNA polymerase sigma factors"/>
    <property type="match status" value="1"/>
</dbReference>
<proteinExistence type="inferred from homology"/>